<sequence>MHHDTIRVGLSGRSIRGHTVLAISGELDIASTSALQDRITSVLDDTVMPLIIDLSDVSFCDASGLRMLVTVRRRAHDRGRAMALSGPRPNVRRLLRITGFDQTFPIHSTLTQAVPGHVEPSGPPVA</sequence>
<dbReference type="Gene3D" id="3.30.750.24">
    <property type="entry name" value="STAS domain"/>
    <property type="match status" value="1"/>
</dbReference>
<comment type="caution">
    <text evidence="4">The sequence shown here is derived from an EMBL/GenBank/DDBJ whole genome shotgun (WGS) entry which is preliminary data.</text>
</comment>
<gene>
    <name evidence="4" type="ORF">Airi01_078710</name>
</gene>
<evidence type="ECO:0000256" key="1">
    <source>
        <dbReference type="ARBA" id="ARBA00009013"/>
    </source>
</evidence>
<dbReference type="AlphaFoldDB" id="A0A9W6RQ85"/>
<dbReference type="RefSeq" id="WP_285631330.1">
    <property type="nucleotide sequence ID" value="NZ_BSTJ01000012.1"/>
</dbReference>
<dbReference type="Proteomes" id="UP001165135">
    <property type="component" value="Unassembled WGS sequence"/>
</dbReference>
<name>A0A9W6RQ85_9ACTN</name>
<comment type="similarity">
    <text evidence="1 2">Belongs to the anti-sigma-factor antagonist family.</text>
</comment>
<dbReference type="EMBL" id="BSTJ01000012">
    <property type="protein sequence ID" value="GLY79604.1"/>
    <property type="molecule type" value="Genomic_DNA"/>
</dbReference>
<proteinExistence type="inferred from homology"/>
<evidence type="ECO:0000313" key="4">
    <source>
        <dbReference type="EMBL" id="GLY79604.1"/>
    </source>
</evidence>
<feature type="domain" description="STAS" evidence="3">
    <location>
        <begin position="8"/>
        <end position="117"/>
    </location>
</feature>
<dbReference type="NCBIfam" id="TIGR00377">
    <property type="entry name" value="ant_ant_sig"/>
    <property type="match status" value="1"/>
</dbReference>
<dbReference type="PROSITE" id="PS50801">
    <property type="entry name" value="STAS"/>
    <property type="match status" value="1"/>
</dbReference>
<reference evidence="4" key="1">
    <citation type="submission" date="2023-03" db="EMBL/GenBank/DDBJ databases">
        <title>Actinoallomurus iriomotensis NBRC 103681.</title>
        <authorList>
            <person name="Ichikawa N."/>
            <person name="Sato H."/>
            <person name="Tonouchi N."/>
        </authorList>
    </citation>
    <scope>NUCLEOTIDE SEQUENCE</scope>
    <source>
        <strain evidence="4">NBRC 103681</strain>
    </source>
</reference>
<dbReference type="InterPro" id="IPR003658">
    <property type="entry name" value="Anti-sigma_ant"/>
</dbReference>
<evidence type="ECO:0000256" key="2">
    <source>
        <dbReference type="RuleBase" id="RU003749"/>
    </source>
</evidence>
<dbReference type="InterPro" id="IPR036513">
    <property type="entry name" value="STAS_dom_sf"/>
</dbReference>
<dbReference type="PANTHER" id="PTHR33495:SF2">
    <property type="entry name" value="ANTI-SIGMA FACTOR ANTAGONIST TM_1081-RELATED"/>
    <property type="match status" value="1"/>
</dbReference>
<accession>A0A9W6RQ85</accession>
<organism evidence="4 5">
    <name type="scientific">Actinoallomurus iriomotensis</name>
    <dbReference type="NCBI Taxonomy" id="478107"/>
    <lineage>
        <taxon>Bacteria</taxon>
        <taxon>Bacillati</taxon>
        <taxon>Actinomycetota</taxon>
        <taxon>Actinomycetes</taxon>
        <taxon>Streptosporangiales</taxon>
        <taxon>Thermomonosporaceae</taxon>
        <taxon>Actinoallomurus</taxon>
    </lineage>
</organism>
<dbReference type="InterPro" id="IPR002645">
    <property type="entry name" value="STAS_dom"/>
</dbReference>
<evidence type="ECO:0000259" key="3">
    <source>
        <dbReference type="PROSITE" id="PS50801"/>
    </source>
</evidence>
<dbReference type="Pfam" id="PF01740">
    <property type="entry name" value="STAS"/>
    <property type="match status" value="1"/>
</dbReference>
<protein>
    <recommendedName>
        <fullName evidence="2">Anti-sigma factor antagonist</fullName>
    </recommendedName>
</protein>
<dbReference type="GO" id="GO:0043856">
    <property type="term" value="F:anti-sigma factor antagonist activity"/>
    <property type="evidence" value="ECO:0007669"/>
    <property type="project" value="InterPro"/>
</dbReference>
<dbReference type="PANTHER" id="PTHR33495">
    <property type="entry name" value="ANTI-SIGMA FACTOR ANTAGONIST TM_1081-RELATED-RELATED"/>
    <property type="match status" value="1"/>
</dbReference>
<dbReference type="SUPFAM" id="SSF52091">
    <property type="entry name" value="SpoIIaa-like"/>
    <property type="match status" value="1"/>
</dbReference>
<evidence type="ECO:0000313" key="5">
    <source>
        <dbReference type="Proteomes" id="UP001165135"/>
    </source>
</evidence>
<dbReference type="CDD" id="cd07043">
    <property type="entry name" value="STAS_anti-anti-sigma_factors"/>
    <property type="match status" value="1"/>
</dbReference>